<dbReference type="EMBL" id="JANBUW010000040">
    <property type="protein sequence ID" value="KAJ2850210.1"/>
    <property type="molecule type" value="Genomic_DNA"/>
</dbReference>
<dbReference type="PROSITE" id="PS51918">
    <property type="entry name" value="RADICAL_SAM"/>
    <property type="match status" value="1"/>
</dbReference>
<feature type="domain" description="Radical SAM core" evidence="11">
    <location>
        <begin position="2"/>
        <end position="240"/>
    </location>
</feature>
<comment type="function">
    <text evidence="10">May be a heme chaperone, appears to bind heme. Homologous bacterial proteins do not have oxygen-independent coproporphyrinogen-III oxidase activity. Binds 1 [4Fe-4S] cluster. The cluster is coordinated with 3 cysteines and an exchangeable S-adenosyl-L-methionine.</text>
</comment>
<dbReference type="SMART" id="SM00729">
    <property type="entry name" value="Elp3"/>
    <property type="match status" value="1"/>
</dbReference>
<evidence type="ECO:0000256" key="10">
    <source>
        <dbReference type="ARBA" id="ARBA00045130"/>
    </source>
</evidence>
<evidence type="ECO:0000256" key="3">
    <source>
        <dbReference type="ARBA" id="ARBA00022617"/>
    </source>
</evidence>
<keyword evidence="4" id="KW-0949">S-adenosyl-L-methionine</keyword>
<comment type="caution">
    <text evidence="12">The sequence shown here is derived from an EMBL/GenBank/DDBJ whole genome shotgun (WGS) entry which is preliminary data.</text>
</comment>
<evidence type="ECO:0000256" key="2">
    <source>
        <dbReference type="ARBA" id="ARBA00014678"/>
    </source>
</evidence>
<dbReference type="PANTHER" id="PTHR13932">
    <property type="entry name" value="COPROPORPHYRINIGEN III OXIDASE"/>
    <property type="match status" value="1"/>
</dbReference>
<reference evidence="12" key="1">
    <citation type="submission" date="2022-07" db="EMBL/GenBank/DDBJ databases">
        <title>Phylogenomic reconstructions and comparative analyses of Kickxellomycotina fungi.</title>
        <authorList>
            <person name="Reynolds N.K."/>
            <person name="Stajich J.E."/>
            <person name="Barry K."/>
            <person name="Grigoriev I.V."/>
            <person name="Crous P."/>
            <person name="Smith M.E."/>
        </authorList>
    </citation>
    <scope>NUCLEOTIDE SEQUENCE</scope>
    <source>
        <strain evidence="12">NRRL 1566</strain>
    </source>
</reference>
<dbReference type="SFLD" id="SFLDF00562">
    <property type="entry name" value="HemN-like__clustered_with_heat"/>
    <property type="match status" value="1"/>
</dbReference>
<dbReference type="InterPro" id="IPR007197">
    <property type="entry name" value="rSAM"/>
</dbReference>
<evidence type="ECO:0000256" key="7">
    <source>
        <dbReference type="ARBA" id="ARBA00023014"/>
    </source>
</evidence>
<evidence type="ECO:0000256" key="9">
    <source>
        <dbReference type="ARBA" id="ARBA00033094"/>
    </source>
</evidence>
<dbReference type="InterPro" id="IPR013785">
    <property type="entry name" value="Aldolase_TIM"/>
</dbReference>
<evidence type="ECO:0000256" key="5">
    <source>
        <dbReference type="ARBA" id="ARBA00022723"/>
    </source>
</evidence>
<dbReference type="GO" id="GO:0046872">
    <property type="term" value="F:metal ion binding"/>
    <property type="evidence" value="ECO:0007669"/>
    <property type="project" value="UniProtKB-KW"/>
</dbReference>
<dbReference type="GO" id="GO:0006779">
    <property type="term" value="P:porphyrin-containing compound biosynthetic process"/>
    <property type="evidence" value="ECO:0007669"/>
    <property type="project" value="InterPro"/>
</dbReference>
<dbReference type="Gene3D" id="3.20.20.70">
    <property type="entry name" value="Aldolase class I"/>
    <property type="match status" value="1"/>
</dbReference>
<evidence type="ECO:0000256" key="1">
    <source>
        <dbReference type="ARBA" id="ARBA00006100"/>
    </source>
</evidence>
<dbReference type="AlphaFoldDB" id="A0A9W8I8M3"/>
<evidence type="ECO:0000313" key="13">
    <source>
        <dbReference type="Proteomes" id="UP001139887"/>
    </source>
</evidence>
<keyword evidence="8" id="KW-0143">Chaperone</keyword>
<dbReference type="CDD" id="cd01335">
    <property type="entry name" value="Radical_SAM"/>
    <property type="match status" value="1"/>
</dbReference>
<dbReference type="Pfam" id="PF06969">
    <property type="entry name" value="HemN_C"/>
    <property type="match status" value="1"/>
</dbReference>
<dbReference type="SFLD" id="SFLDG01082">
    <property type="entry name" value="B12-binding_domain_containing"/>
    <property type="match status" value="1"/>
</dbReference>
<evidence type="ECO:0000256" key="4">
    <source>
        <dbReference type="ARBA" id="ARBA00022691"/>
    </source>
</evidence>
<dbReference type="GO" id="GO:0051539">
    <property type="term" value="F:4 iron, 4 sulfur cluster binding"/>
    <property type="evidence" value="ECO:0007669"/>
    <property type="project" value="InterPro"/>
</dbReference>
<dbReference type="OrthoDB" id="431409at2759"/>
<sequence>MSRLRTPLSLYVHWPYCSFLCRFCAFSKARVPAAGVEHDRITTALLQELRTSLATHQDKELHSIYFGGGTPSLAKPQHIAQIIEAANSLVPLAANAEITLESNPTLAEINKMRDFKQAGITRCSIGVQTLDNQTLAGMGRLHTGTEGLAAVDRAKQLFPGKVSFDMIFGFAGQSLDQWEKELEQALRHADSHISIYQLTVEPGTPLFRDQNAQRVILPSNDLQAQMYEAAVKICSQRGFRHYEVSSYAKEKDAESLHNKGYWQGRQWIGIGPSAHSRYIDPSSGKRISTVRFPDIQRWEQHCDRFGHGTAKSAVISDDDAKQEAVVFGLRMLDGLSNSRFAAVANGQTLENYLLMDQVQQYAHDGYLLWDNVQGHLSPTERGLQVIDSILMDIIP</sequence>
<dbReference type="PANTHER" id="PTHR13932:SF5">
    <property type="entry name" value="RADICAL S-ADENOSYL METHIONINE DOMAIN-CONTAINING PROTEIN 1, MITOCHONDRIAL"/>
    <property type="match status" value="1"/>
</dbReference>
<dbReference type="SUPFAM" id="SSF102114">
    <property type="entry name" value="Radical SAM enzymes"/>
    <property type="match status" value="1"/>
</dbReference>
<dbReference type="InterPro" id="IPR058240">
    <property type="entry name" value="rSAM_sf"/>
</dbReference>
<evidence type="ECO:0000313" key="12">
    <source>
        <dbReference type="EMBL" id="KAJ2850210.1"/>
    </source>
</evidence>
<dbReference type="SFLD" id="SFLDF00288">
    <property type="entry name" value="HemN-like__clustered_with_nucl"/>
    <property type="match status" value="1"/>
</dbReference>
<accession>A0A9W8I8M3</accession>
<dbReference type="SFLD" id="SFLDS00029">
    <property type="entry name" value="Radical_SAM"/>
    <property type="match status" value="1"/>
</dbReference>
<comment type="similarity">
    <text evidence="1">Belongs to the anaerobic coproporphyrinogen-III oxidase family. HemW subfamily.</text>
</comment>
<dbReference type="Pfam" id="PF04055">
    <property type="entry name" value="Radical_SAM"/>
    <property type="match status" value="1"/>
</dbReference>
<evidence type="ECO:0000259" key="11">
    <source>
        <dbReference type="PROSITE" id="PS51918"/>
    </source>
</evidence>
<keyword evidence="13" id="KW-1185">Reference proteome</keyword>
<dbReference type="SFLD" id="SFLDG01065">
    <property type="entry name" value="anaerobic_coproporphyrinogen-I"/>
    <property type="match status" value="1"/>
</dbReference>
<name>A0A9W8I8M3_9FUNG</name>
<dbReference type="NCBIfam" id="TIGR00539">
    <property type="entry name" value="hemN_rel"/>
    <property type="match status" value="1"/>
</dbReference>
<keyword evidence="3" id="KW-0349">Heme</keyword>
<proteinExistence type="inferred from homology"/>
<keyword evidence="6" id="KW-0408">Iron</keyword>
<dbReference type="InterPro" id="IPR010723">
    <property type="entry name" value="HemN_C"/>
</dbReference>
<organism evidence="12 13">
    <name type="scientific">Coemansia brasiliensis</name>
    <dbReference type="NCBI Taxonomy" id="2650707"/>
    <lineage>
        <taxon>Eukaryota</taxon>
        <taxon>Fungi</taxon>
        <taxon>Fungi incertae sedis</taxon>
        <taxon>Zoopagomycota</taxon>
        <taxon>Kickxellomycotina</taxon>
        <taxon>Kickxellomycetes</taxon>
        <taxon>Kickxellales</taxon>
        <taxon>Kickxellaceae</taxon>
        <taxon>Coemansia</taxon>
    </lineage>
</organism>
<protein>
    <recommendedName>
        <fullName evidence="2">Radical S-adenosyl methionine domain-containing protein 1, mitochondrial</fullName>
    </recommendedName>
    <alternativeName>
        <fullName evidence="9">Putative heme chaperone</fullName>
    </alternativeName>
</protein>
<dbReference type="GO" id="GO:0004109">
    <property type="term" value="F:coproporphyrinogen oxidase activity"/>
    <property type="evidence" value="ECO:0007669"/>
    <property type="project" value="InterPro"/>
</dbReference>
<dbReference type="GO" id="GO:0005739">
    <property type="term" value="C:mitochondrion"/>
    <property type="evidence" value="ECO:0007669"/>
    <property type="project" value="TreeGrafter"/>
</dbReference>
<evidence type="ECO:0000256" key="8">
    <source>
        <dbReference type="ARBA" id="ARBA00023186"/>
    </source>
</evidence>
<keyword evidence="5" id="KW-0479">Metal-binding</keyword>
<dbReference type="InterPro" id="IPR034505">
    <property type="entry name" value="Coproporphyrinogen-III_oxidase"/>
</dbReference>
<evidence type="ECO:0000256" key="6">
    <source>
        <dbReference type="ARBA" id="ARBA00023004"/>
    </source>
</evidence>
<dbReference type="Proteomes" id="UP001139887">
    <property type="component" value="Unassembled WGS sequence"/>
</dbReference>
<gene>
    <name evidence="12" type="primary">RSAD1</name>
    <name evidence="12" type="ORF">IWW36_002060</name>
</gene>
<dbReference type="InterPro" id="IPR004559">
    <property type="entry name" value="HemW-like"/>
</dbReference>
<keyword evidence="7" id="KW-0411">Iron-sulfur</keyword>
<dbReference type="InterPro" id="IPR006638">
    <property type="entry name" value="Elp3/MiaA/NifB-like_rSAM"/>
</dbReference>